<sequence length="462" mass="51391">MLTFKEKIGYGLGDTASNFVWKSTMLFLAYFYTDVFGISAAAMGTIFLISRLLDAITDPLMGMIVDRTRTRYGQFRPYILWCAIPFGLIMAITFYTPDFSYQGRVVYAAVTYILLTLAYTAVNVPYCSMPAALTSDPAERHSLQSWRFFMAALAALVVSGVALPLVKIIGKGNEAIGYFGAMAILGALGTLCFFLCFALTKENHVLNAGSHFNIKEDIKVLWKNTQWRIIMLFKIVGSASNTIRVGAMMYFVKYVVDHPELAPQFVFYGSLAAMVGSLLSAKLLGKYDRIKSCKITVLIYIILNIIIFMTPNENIMMIFGLNMVFMLFFNLTNPLQWLMASDIVDYEEHRSGHRLDGLIFSTYLFSIKMGLAFGGALLGWSLHFAHYQPGAVIQDPSVSLMVKAIFCIFPSVFSGLQIALLFIYKLDSKTVAGITAELNVKRQQADATALTSLNNEPAHATK</sequence>
<feature type="transmembrane region" description="Helical" evidence="2">
    <location>
        <begin position="292"/>
        <end position="309"/>
    </location>
</feature>
<dbReference type="SUPFAM" id="SSF103473">
    <property type="entry name" value="MFS general substrate transporter"/>
    <property type="match status" value="1"/>
</dbReference>
<feature type="transmembrane region" description="Helical" evidence="2">
    <location>
        <begin position="148"/>
        <end position="169"/>
    </location>
</feature>
<protein>
    <submittedName>
        <fullName evidence="3">Sugar (Glycoside-pentoside-hexuronide) transporter</fullName>
    </submittedName>
</protein>
<feature type="transmembrane region" description="Helical" evidence="2">
    <location>
        <begin position="29"/>
        <end position="54"/>
    </location>
</feature>
<dbReference type="InterPro" id="IPR039672">
    <property type="entry name" value="MFS_2"/>
</dbReference>
<dbReference type="NCBIfam" id="NF007237">
    <property type="entry name" value="PRK09669.1"/>
    <property type="match status" value="1"/>
</dbReference>
<keyword evidence="2" id="KW-0472">Membrane</keyword>
<feature type="transmembrane region" description="Helical" evidence="2">
    <location>
        <begin position="75"/>
        <end position="95"/>
    </location>
</feature>
<comment type="similarity">
    <text evidence="1">Belongs to the sodium:galactoside symporter (TC 2.A.2) family.</text>
</comment>
<proteinExistence type="inferred from homology"/>
<dbReference type="Proteomes" id="UP000295719">
    <property type="component" value="Unassembled WGS sequence"/>
</dbReference>
<dbReference type="PANTHER" id="PTHR11328">
    <property type="entry name" value="MAJOR FACILITATOR SUPERFAMILY DOMAIN-CONTAINING PROTEIN"/>
    <property type="match status" value="1"/>
</dbReference>
<evidence type="ECO:0000313" key="3">
    <source>
        <dbReference type="EMBL" id="TCV94275.1"/>
    </source>
</evidence>
<feature type="transmembrane region" description="Helical" evidence="2">
    <location>
        <begin position="175"/>
        <end position="199"/>
    </location>
</feature>
<evidence type="ECO:0000313" key="4">
    <source>
        <dbReference type="Proteomes" id="UP000295719"/>
    </source>
</evidence>
<feature type="transmembrane region" description="Helical" evidence="2">
    <location>
        <begin position="400"/>
        <end position="424"/>
    </location>
</feature>
<keyword evidence="2" id="KW-1133">Transmembrane helix</keyword>
<dbReference type="GO" id="GO:0015293">
    <property type="term" value="F:symporter activity"/>
    <property type="evidence" value="ECO:0007669"/>
    <property type="project" value="InterPro"/>
</dbReference>
<dbReference type="NCBIfam" id="TIGR00792">
    <property type="entry name" value="gph"/>
    <property type="match status" value="1"/>
</dbReference>
<dbReference type="PANTHER" id="PTHR11328:SF24">
    <property type="entry name" value="MAJOR FACILITATOR SUPERFAMILY (MFS) PROFILE DOMAIN-CONTAINING PROTEIN"/>
    <property type="match status" value="1"/>
</dbReference>
<dbReference type="GO" id="GO:0006814">
    <property type="term" value="P:sodium ion transport"/>
    <property type="evidence" value="ECO:0007669"/>
    <property type="project" value="InterPro"/>
</dbReference>
<dbReference type="CDD" id="cd17332">
    <property type="entry name" value="MFS_MelB_like"/>
    <property type="match status" value="1"/>
</dbReference>
<feature type="transmembrane region" description="Helical" evidence="2">
    <location>
        <begin position="265"/>
        <end position="285"/>
    </location>
</feature>
<comment type="caution">
    <text evidence="3">The sequence shown here is derived from an EMBL/GenBank/DDBJ whole genome shotgun (WGS) entry which is preliminary data.</text>
</comment>
<name>A0A4R3YN71_9GAMM</name>
<feature type="transmembrane region" description="Helical" evidence="2">
    <location>
        <begin position="315"/>
        <end position="338"/>
    </location>
</feature>
<dbReference type="RefSeq" id="WP_131865978.1">
    <property type="nucleotide sequence ID" value="NZ_SMCR01000007.1"/>
</dbReference>
<keyword evidence="2" id="KW-0812">Transmembrane</keyword>
<dbReference type="AlphaFoldDB" id="A0A4R3YN71"/>
<dbReference type="Pfam" id="PF13347">
    <property type="entry name" value="MFS_2"/>
    <property type="match status" value="1"/>
</dbReference>
<keyword evidence="4" id="KW-1185">Reference proteome</keyword>
<dbReference type="GO" id="GO:0008643">
    <property type="term" value="P:carbohydrate transport"/>
    <property type="evidence" value="ECO:0007669"/>
    <property type="project" value="InterPro"/>
</dbReference>
<dbReference type="GO" id="GO:0005886">
    <property type="term" value="C:plasma membrane"/>
    <property type="evidence" value="ECO:0007669"/>
    <property type="project" value="TreeGrafter"/>
</dbReference>
<feature type="transmembrane region" description="Helical" evidence="2">
    <location>
        <begin position="358"/>
        <end position="380"/>
    </location>
</feature>
<dbReference type="EMBL" id="SMCR01000007">
    <property type="protein sequence ID" value="TCV94275.1"/>
    <property type="molecule type" value="Genomic_DNA"/>
</dbReference>
<dbReference type="InterPro" id="IPR001927">
    <property type="entry name" value="Na/Gal_symport"/>
</dbReference>
<feature type="transmembrane region" description="Helical" evidence="2">
    <location>
        <begin position="229"/>
        <end position="253"/>
    </location>
</feature>
<gene>
    <name evidence="3" type="ORF">EDC52_10715</name>
</gene>
<dbReference type="Gene3D" id="1.20.1250.20">
    <property type="entry name" value="MFS general substrate transporter like domains"/>
    <property type="match status" value="1"/>
</dbReference>
<evidence type="ECO:0000256" key="2">
    <source>
        <dbReference type="SAM" id="Phobius"/>
    </source>
</evidence>
<feature type="transmembrane region" description="Helical" evidence="2">
    <location>
        <begin position="107"/>
        <end position="127"/>
    </location>
</feature>
<dbReference type="OrthoDB" id="181905at2"/>
<evidence type="ECO:0000256" key="1">
    <source>
        <dbReference type="ARBA" id="ARBA00009617"/>
    </source>
</evidence>
<organism evidence="3 4">
    <name type="scientific">Biostraticola tofi</name>
    <dbReference type="NCBI Taxonomy" id="466109"/>
    <lineage>
        <taxon>Bacteria</taxon>
        <taxon>Pseudomonadati</taxon>
        <taxon>Pseudomonadota</taxon>
        <taxon>Gammaproteobacteria</taxon>
        <taxon>Enterobacterales</taxon>
        <taxon>Bruguierivoracaceae</taxon>
        <taxon>Biostraticola</taxon>
    </lineage>
</organism>
<reference evidence="3 4" key="1">
    <citation type="submission" date="2019-03" db="EMBL/GenBank/DDBJ databases">
        <title>Genomic Encyclopedia of Type Strains, Phase IV (KMG-IV): sequencing the most valuable type-strain genomes for metagenomic binning, comparative biology and taxonomic classification.</title>
        <authorList>
            <person name="Goeker M."/>
        </authorList>
    </citation>
    <scope>NUCLEOTIDE SEQUENCE [LARGE SCALE GENOMIC DNA]</scope>
    <source>
        <strain evidence="3 4">DSM 19580</strain>
    </source>
</reference>
<dbReference type="InterPro" id="IPR036259">
    <property type="entry name" value="MFS_trans_sf"/>
</dbReference>
<accession>A0A4R3YN71</accession>